<evidence type="ECO:0000256" key="15">
    <source>
        <dbReference type="PIRNR" id="PIRNR000854"/>
    </source>
</evidence>
<reference evidence="19 20" key="1">
    <citation type="submission" date="2024-10" db="EMBL/GenBank/DDBJ databases">
        <title>The Natural Products Discovery Center: Release of the First 8490 Sequenced Strains for Exploring Actinobacteria Biosynthetic Diversity.</title>
        <authorList>
            <person name="Kalkreuter E."/>
            <person name="Kautsar S.A."/>
            <person name="Yang D."/>
            <person name="Bader C.D."/>
            <person name="Teijaro C.N."/>
            <person name="Fluegel L."/>
            <person name="Davis C.M."/>
            <person name="Simpson J.R."/>
            <person name="Lauterbach L."/>
            <person name="Steele A.D."/>
            <person name="Gui C."/>
            <person name="Meng S."/>
            <person name="Li G."/>
            <person name="Viehrig K."/>
            <person name="Ye F."/>
            <person name="Su P."/>
            <person name="Kiefer A.F."/>
            <person name="Nichols A."/>
            <person name="Cepeda A.J."/>
            <person name="Yan W."/>
            <person name="Fan B."/>
            <person name="Jiang Y."/>
            <person name="Adhikari A."/>
            <person name="Zheng C.-J."/>
            <person name="Schuster L."/>
            <person name="Cowan T.M."/>
            <person name="Smanski M.J."/>
            <person name="Chevrette M.G."/>
            <person name="De Carvalho L.P.S."/>
            <person name="Shen B."/>
        </authorList>
    </citation>
    <scope>NUCLEOTIDE SEQUENCE [LARGE SCALE GENOMIC DNA]</scope>
    <source>
        <strain evidence="19 20">NPDC087581</strain>
    </source>
</reference>
<keyword evidence="12 15" id="KW-0460">Magnesium</keyword>
<dbReference type="Pfam" id="PF02896">
    <property type="entry name" value="PEP-utilizers_C"/>
    <property type="match status" value="1"/>
</dbReference>
<feature type="domain" description="Pyruvate phosphate dikinase AMP/ATP-binding" evidence="17">
    <location>
        <begin position="17"/>
        <end position="346"/>
    </location>
</feature>
<comment type="caution">
    <text evidence="19">The sequence shown here is derived from an EMBL/GenBank/DDBJ whole genome shotgun (WGS) entry which is preliminary data.</text>
</comment>
<feature type="domain" description="PEP-utilising enzyme mobile" evidence="16">
    <location>
        <begin position="384"/>
        <end position="454"/>
    </location>
</feature>
<dbReference type="EMBL" id="JBIUWZ010000014">
    <property type="protein sequence ID" value="MFJ2678852.1"/>
    <property type="molecule type" value="Genomic_DNA"/>
</dbReference>
<dbReference type="Gene3D" id="3.30.470.20">
    <property type="entry name" value="ATP-grasp fold, B domain"/>
    <property type="match status" value="1"/>
</dbReference>
<dbReference type="Gene3D" id="3.50.30.10">
    <property type="entry name" value="Phosphohistidine domain"/>
    <property type="match status" value="1"/>
</dbReference>
<comment type="function">
    <text evidence="2 15">Catalyzes the phosphorylation of pyruvate to phosphoenolpyruvate.</text>
</comment>
<dbReference type="EC" id="2.7.9.2" evidence="5 15"/>
<dbReference type="PIRSF" id="PIRSF000854">
    <property type="entry name" value="PEP_synthase"/>
    <property type="match status" value="1"/>
</dbReference>
<evidence type="ECO:0000256" key="12">
    <source>
        <dbReference type="ARBA" id="ARBA00022842"/>
    </source>
</evidence>
<evidence type="ECO:0000256" key="5">
    <source>
        <dbReference type="ARBA" id="ARBA00011996"/>
    </source>
</evidence>
<dbReference type="Gene3D" id="3.20.20.60">
    <property type="entry name" value="Phosphoenolpyruvate-binding domains"/>
    <property type="match status" value="1"/>
</dbReference>
<dbReference type="PANTHER" id="PTHR43030">
    <property type="entry name" value="PHOSPHOENOLPYRUVATE SYNTHASE"/>
    <property type="match status" value="1"/>
</dbReference>
<evidence type="ECO:0000256" key="9">
    <source>
        <dbReference type="ARBA" id="ARBA00022741"/>
    </source>
</evidence>
<proteinExistence type="inferred from homology"/>
<dbReference type="SUPFAM" id="SSF52009">
    <property type="entry name" value="Phosphohistidine domain"/>
    <property type="match status" value="1"/>
</dbReference>
<comment type="similarity">
    <text evidence="4 15">Belongs to the PEP-utilizing enzyme family.</text>
</comment>
<gene>
    <name evidence="19" type="primary">ppsA</name>
    <name evidence="19" type="ORF">ACIOWJ_12240</name>
</gene>
<keyword evidence="20" id="KW-1185">Reference proteome</keyword>
<comment type="cofactor">
    <cofactor evidence="1 15">
        <name>Mg(2+)</name>
        <dbReference type="ChEBI" id="CHEBI:18420"/>
    </cofactor>
</comment>
<keyword evidence="8 15" id="KW-0479">Metal-binding</keyword>
<keyword evidence="9 15" id="KW-0547">Nucleotide-binding</keyword>
<dbReference type="InterPro" id="IPR006319">
    <property type="entry name" value="PEP_synth"/>
</dbReference>
<evidence type="ECO:0000313" key="19">
    <source>
        <dbReference type="EMBL" id="MFJ2678852.1"/>
    </source>
</evidence>
<evidence type="ECO:0000256" key="14">
    <source>
        <dbReference type="ARBA" id="ARBA00047700"/>
    </source>
</evidence>
<evidence type="ECO:0000256" key="1">
    <source>
        <dbReference type="ARBA" id="ARBA00001946"/>
    </source>
</evidence>
<keyword evidence="10 15" id="KW-0418">Kinase</keyword>
<dbReference type="NCBIfam" id="NF005057">
    <property type="entry name" value="PRK06464.1"/>
    <property type="match status" value="1"/>
</dbReference>
<comment type="catalytic activity">
    <reaction evidence="14 15">
        <text>pyruvate + ATP + H2O = phosphoenolpyruvate + AMP + phosphate + 2 H(+)</text>
        <dbReference type="Rhea" id="RHEA:11364"/>
        <dbReference type="ChEBI" id="CHEBI:15361"/>
        <dbReference type="ChEBI" id="CHEBI:15377"/>
        <dbReference type="ChEBI" id="CHEBI:15378"/>
        <dbReference type="ChEBI" id="CHEBI:30616"/>
        <dbReference type="ChEBI" id="CHEBI:43474"/>
        <dbReference type="ChEBI" id="CHEBI:58702"/>
        <dbReference type="ChEBI" id="CHEBI:456215"/>
        <dbReference type="EC" id="2.7.9.2"/>
    </reaction>
</comment>
<dbReference type="InterPro" id="IPR018274">
    <property type="entry name" value="PEP_util_AS"/>
</dbReference>
<evidence type="ECO:0000256" key="2">
    <source>
        <dbReference type="ARBA" id="ARBA00002988"/>
    </source>
</evidence>
<evidence type="ECO:0000259" key="17">
    <source>
        <dbReference type="Pfam" id="PF01326"/>
    </source>
</evidence>
<dbReference type="GO" id="GO:0008986">
    <property type="term" value="F:pyruvate, water dikinase activity"/>
    <property type="evidence" value="ECO:0007669"/>
    <property type="project" value="UniProtKB-EC"/>
</dbReference>
<dbReference type="NCBIfam" id="TIGR01418">
    <property type="entry name" value="PEP_synth"/>
    <property type="match status" value="1"/>
</dbReference>
<dbReference type="InterPro" id="IPR023151">
    <property type="entry name" value="PEP_util_CS"/>
</dbReference>
<dbReference type="GeneID" id="300938662"/>
<evidence type="ECO:0000256" key="8">
    <source>
        <dbReference type="ARBA" id="ARBA00022723"/>
    </source>
</evidence>
<protein>
    <recommendedName>
        <fullName evidence="6 15">Phosphoenolpyruvate synthase</fullName>
        <shortName evidence="15">PEP synthase</shortName>
        <ecNumber evidence="5 15">2.7.9.2</ecNumber>
    </recommendedName>
    <alternativeName>
        <fullName evidence="13 15">Pyruvate, water dikinase</fullName>
    </alternativeName>
</protein>
<dbReference type="InterPro" id="IPR036637">
    <property type="entry name" value="Phosphohistidine_dom_sf"/>
</dbReference>
<comment type="pathway">
    <text evidence="3 15">Carbohydrate biosynthesis; gluconeogenesis.</text>
</comment>
<dbReference type="Pfam" id="PF00391">
    <property type="entry name" value="PEP-utilizers"/>
    <property type="match status" value="1"/>
</dbReference>
<feature type="domain" description="PEP-utilising enzyme C-terminal" evidence="18">
    <location>
        <begin position="481"/>
        <end position="780"/>
    </location>
</feature>
<keyword evidence="7 15" id="KW-0808">Transferase</keyword>
<evidence type="ECO:0000256" key="6">
    <source>
        <dbReference type="ARBA" id="ARBA00021623"/>
    </source>
</evidence>
<dbReference type="Pfam" id="PF01326">
    <property type="entry name" value="PPDK_N"/>
    <property type="match status" value="1"/>
</dbReference>
<dbReference type="SUPFAM" id="SSF51621">
    <property type="entry name" value="Phosphoenolpyruvate/pyruvate domain"/>
    <property type="match status" value="1"/>
</dbReference>
<dbReference type="PRINTS" id="PR01736">
    <property type="entry name" value="PHPHTRNFRASE"/>
</dbReference>
<dbReference type="InterPro" id="IPR013815">
    <property type="entry name" value="ATP_grasp_subdomain_1"/>
</dbReference>
<evidence type="ECO:0000259" key="18">
    <source>
        <dbReference type="Pfam" id="PF02896"/>
    </source>
</evidence>
<evidence type="ECO:0000256" key="7">
    <source>
        <dbReference type="ARBA" id="ARBA00022679"/>
    </source>
</evidence>
<dbReference type="RefSeq" id="WP_032887588.1">
    <property type="nucleotide sequence ID" value="NZ_CAXAPQ010000003.1"/>
</dbReference>
<dbReference type="InterPro" id="IPR040442">
    <property type="entry name" value="Pyrv_kinase-like_dom_sf"/>
</dbReference>
<organism evidence="19 20">
    <name type="scientific">Pseudomonas sivasensis</name>
    <dbReference type="NCBI Taxonomy" id="1880678"/>
    <lineage>
        <taxon>Bacteria</taxon>
        <taxon>Pseudomonadati</taxon>
        <taxon>Pseudomonadota</taxon>
        <taxon>Gammaproteobacteria</taxon>
        <taxon>Pseudomonadales</taxon>
        <taxon>Pseudomonadaceae</taxon>
        <taxon>Pseudomonas</taxon>
    </lineage>
</organism>
<evidence type="ECO:0000256" key="3">
    <source>
        <dbReference type="ARBA" id="ARBA00004742"/>
    </source>
</evidence>
<dbReference type="PROSITE" id="PS00742">
    <property type="entry name" value="PEP_ENZYMES_2"/>
    <property type="match status" value="1"/>
</dbReference>
<dbReference type="InterPro" id="IPR000121">
    <property type="entry name" value="PEP_util_C"/>
</dbReference>
<evidence type="ECO:0000256" key="11">
    <source>
        <dbReference type="ARBA" id="ARBA00022840"/>
    </source>
</evidence>
<keyword evidence="11 15" id="KW-0067">ATP-binding</keyword>
<dbReference type="Proteomes" id="UP001617213">
    <property type="component" value="Unassembled WGS sequence"/>
</dbReference>
<dbReference type="PANTHER" id="PTHR43030:SF1">
    <property type="entry name" value="PHOSPHOENOLPYRUVATE SYNTHASE"/>
    <property type="match status" value="1"/>
</dbReference>
<dbReference type="InterPro" id="IPR015813">
    <property type="entry name" value="Pyrv/PenolPyrv_kinase-like_dom"/>
</dbReference>
<dbReference type="InterPro" id="IPR008279">
    <property type="entry name" value="PEP-util_enz_mobile_dom"/>
</dbReference>
<sequence>MVEYVVSLDKLGVHDVEHVGGKNASLGEMISNLAGAGVSVPGGFATTAQAYRDFLELSGLNAQIHAALDALDVDDVNALAKTGSQIRQWIMDAEFPEKLNEEIRTAFATLSAGNPDMAVAVRSSATAEDLPDASFAGQQETFLNIRGVENVIRAAKEVFASLFNDRAISYRVHQGFDHKLVALSAGVQRMVRSETGTAGVMFTLDTESGFRDVVFITGAYGLGETVVQGAVNPDEFYVHKHTLEAGRPAILRRNLGSKAIKMIYGDEAKAGRSVKTVDVDKAERARFCLSDAEVSELAKQAMIIEKHYKCPMDIEWAKDGDDGKLYIVQARPETVKSRTSANVMERYLLKETGTVLVEGRAIGQRIGAGKVRIIKDVSEMDKVQPGDVLVSDMTDPDWEPVMKRASAIVTNRGGRTCHAAIIARELGIPAVVGCGNATQLLKDGQGVTVSCAEGDTGFIFEGELGFDIKQNSIDAMPDLPFKIMMNVGNPDRAFDFAQLPNAGVGLARLEFIINRMIGVHPKALLNYDGLPLDIKESVDKRIAGYNDPVGFYVEKLVEGISTLAAAFYPKKVIVRLSDFKSNEYANLIGGKLYEPEEENPMLGFRGASRYISEAFRDCFELECRALKRVRNEMGLTNVEIMVPFVRTLGEASQVVDLLAENGLSRGENGLRVIMMCELPSNAILAEEFLEFFDGFSIGSNDLTQLTLGLDRDSGIIAHLFDERNPAVKKLLSNAIQACNKAGKYIGICGQGPSDHPDLARWLMEQGIESVSLNPDSVLETWFFLAEGQASA</sequence>
<evidence type="ECO:0000256" key="13">
    <source>
        <dbReference type="ARBA" id="ARBA00033470"/>
    </source>
</evidence>
<evidence type="ECO:0000256" key="10">
    <source>
        <dbReference type="ARBA" id="ARBA00022777"/>
    </source>
</evidence>
<dbReference type="PROSITE" id="PS00370">
    <property type="entry name" value="PEP_ENZYMES_PHOS_SITE"/>
    <property type="match status" value="1"/>
</dbReference>
<dbReference type="InterPro" id="IPR002192">
    <property type="entry name" value="PPDK_AMP/ATP-bd"/>
</dbReference>
<dbReference type="Gene3D" id="3.30.1490.20">
    <property type="entry name" value="ATP-grasp fold, A domain"/>
    <property type="match status" value="1"/>
</dbReference>
<evidence type="ECO:0000256" key="4">
    <source>
        <dbReference type="ARBA" id="ARBA00007837"/>
    </source>
</evidence>
<evidence type="ECO:0000259" key="16">
    <source>
        <dbReference type="Pfam" id="PF00391"/>
    </source>
</evidence>
<accession>A0ABW8DZ36</accession>
<dbReference type="SUPFAM" id="SSF56059">
    <property type="entry name" value="Glutathione synthetase ATP-binding domain-like"/>
    <property type="match status" value="1"/>
</dbReference>
<name>A0ABW8DZ36_9PSED</name>
<evidence type="ECO:0000313" key="20">
    <source>
        <dbReference type="Proteomes" id="UP001617213"/>
    </source>
</evidence>